<dbReference type="Pfam" id="PF00497">
    <property type="entry name" value="SBP_bac_3"/>
    <property type="match status" value="1"/>
</dbReference>
<dbReference type="Proteomes" id="UP001595999">
    <property type="component" value="Unassembled WGS sequence"/>
</dbReference>
<dbReference type="PANTHER" id="PTHR38834:SF3">
    <property type="entry name" value="SOLUTE-BINDING PROTEIN FAMILY 3_N-TERMINAL DOMAIN-CONTAINING PROTEIN"/>
    <property type="match status" value="1"/>
</dbReference>
<dbReference type="Gene3D" id="3.40.190.10">
    <property type="entry name" value="Periplasmic binding protein-like II"/>
    <property type="match status" value="2"/>
</dbReference>
<dbReference type="RefSeq" id="WP_231465073.1">
    <property type="nucleotide sequence ID" value="NZ_JAJOHW010000166.1"/>
</dbReference>
<dbReference type="SMART" id="SM00062">
    <property type="entry name" value="PBPb"/>
    <property type="match status" value="1"/>
</dbReference>
<dbReference type="PANTHER" id="PTHR38834">
    <property type="entry name" value="PERIPLASMIC SUBSTRATE BINDING PROTEIN FAMILY 3"/>
    <property type="match status" value="1"/>
</dbReference>
<dbReference type="EMBL" id="JBHSEK010000013">
    <property type="protein sequence ID" value="MFC4491422.1"/>
    <property type="molecule type" value="Genomic_DNA"/>
</dbReference>
<feature type="domain" description="Solute-binding protein family 3/N-terminal" evidence="2">
    <location>
        <begin position="25"/>
        <end position="251"/>
    </location>
</feature>
<keyword evidence="1" id="KW-0732">Signal</keyword>
<protein>
    <submittedName>
        <fullName evidence="3">Substrate-binding periplasmic protein</fullName>
    </submittedName>
</protein>
<reference evidence="4" key="1">
    <citation type="journal article" date="2019" name="Int. J. Syst. Evol. Microbiol.">
        <title>The Global Catalogue of Microorganisms (GCM) 10K type strain sequencing project: providing services to taxonomists for standard genome sequencing and annotation.</title>
        <authorList>
            <consortium name="The Broad Institute Genomics Platform"/>
            <consortium name="The Broad Institute Genome Sequencing Center for Infectious Disease"/>
            <person name="Wu L."/>
            <person name="Ma J."/>
        </authorList>
    </citation>
    <scope>NUCLEOTIDE SEQUENCE [LARGE SCALE GENOMIC DNA]</scope>
    <source>
        <strain evidence="4">CGMCC 4.7608</strain>
    </source>
</reference>
<sequence>MVIPGTIIRPLLAALGACWALSAAAVDIHAYTEDVPPLNYVDKGKISGYSTEVLRLAAQEAGLSLSIEAQPWLRAYAAVQKSPNALLFTVVRTPEREAQFQWVGPIGPRRVYLYRLATRRDIRLRANDDLRRYRVGALAGSAAFNQLAAQGLMRDGQLDAGQDDAANLRKLLLDRIDLVAMLDWAMHWQLQALKLPQRTVAPARLLDGTGQYWFAFNAATPPERVQRLQKALNRITADGRLQQIRRRYLED</sequence>
<feature type="signal peptide" evidence="1">
    <location>
        <begin position="1"/>
        <end position="25"/>
    </location>
</feature>
<comment type="caution">
    <text evidence="3">The sequence shown here is derived from an EMBL/GenBank/DDBJ whole genome shotgun (WGS) entry which is preliminary data.</text>
</comment>
<feature type="chain" id="PRO_5046399036" evidence="1">
    <location>
        <begin position="26"/>
        <end position="251"/>
    </location>
</feature>
<gene>
    <name evidence="3" type="ORF">ACFO0R_17570</name>
</gene>
<accession>A0ABV8ZUP2</accession>
<keyword evidence="4" id="KW-1185">Reference proteome</keyword>
<organism evidence="3 4">
    <name type="scientific">Chromobacterium aquaticum</name>
    <dbReference type="NCBI Taxonomy" id="467180"/>
    <lineage>
        <taxon>Bacteria</taxon>
        <taxon>Pseudomonadati</taxon>
        <taxon>Pseudomonadota</taxon>
        <taxon>Betaproteobacteria</taxon>
        <taxon>Neisseriales</taxon>
        <taxon>Chromobacteriaceae</taxon>
        <taxon>Chromobacterium</taxon>
    </lineage>
</organism>
<evidence type="ECO:0000313" key="4">
    <source>
        <dbReference type="Proteomes" id="UP001595999"/>
    </source>
</evidence>
<evidence type="ECO:0000313" key="3">
    <source>
        <dbReference type="EMBL" id="MFC4491422.1"/>
    </source>
</evidence>
<evidence type="ECO:0000259" key="2">
    <source>
        <dbReference type="SMART" id="SM00062"/>
    </source>
</evidence>
<dbReference type="InterPro" id="IPR001638">
    <property type="entry name" value="Solute-binding_3/MltF_N"/>
</dbReference>
<proteinExistence type="predicted"/>
<evidence type="ECO:0000256" key="1">
    <source>
        <dbReference type="SAM" id="SignalP"/>
    </source>
</evidence>
<name>A0ABV8ZUP2_9NEIS</name>
<dbReference type="SUPFAM" id="SSF53850">
    <property type="entry name" value="Periplasmic binding protein-like II"/>
    <property type="match status" value="1"/>
</dbReference>